<dbReference type="InterPro" id="IPR025518">
    <property type="entry name" value="DUF4406"/>
</dbReference>
<keyword evidence="2" id="KW-1185">Reference proteome</keyword>
<gene>
    <name evidence="1" type="ORF">VJ920_03520</name>
</gene>
<sequence length="60" mass="6810">MNELTERTQKPGIRYPAPYYDGLALLPGWEQSEGARLEKAVAEACGIPCKTVDEWLEEER</sequence>
<dbReference type="SUPFAM" id="SSF52309">
    <property type="entry name" value="N-(deoxy)ribosyltransferase-like"/>
    <property type="match status" value="1"/>
</dbReference>
<accession>A0ABU6IX11</accession>
<evidence type="ECO:0000313" key="1">
    <source>
        <dbReference type="EMBL" id="MEC4294378.1"/>
    </source>
</evidence>
<dbReference type="RefSeq" id="WP_326439583.1">
    <property type="nucleotide sequence ID" value="NZ_JAYMFH010000003.1"/>
</dbReference>
<dbReference type="Pfam" id="PF14359">
    <property type="entry name" value="DUF4406"/>
    <property type="match status" value="1"/>
</dbReference>
<name>A0ABU6IX11_9ACTN</name>
<organism evidence="1 2">
    <name type="scientific">Adlercreutzia shanghongiae</name>
    <dbReference type="NCBI Taxonomy" id="3111773"/>
    <lineage>
        <taxon>Bacteria</taxon>
        <taxon>Bacillati</taxon>
        <taxon>Actinomycetota</taxon>
        <taxon>Coriobacteriia</taxon>
        <taxon>Eggerthellales</taxon>
        <taxon>Eggerthellaceae</taxon>
        <taxon>Adlercreutzia</taxon>
    </lineage>
</organism>
<dbReference type="Proteomes" id="UP001343724">
    <property type="component" value="Unassembled WGS sequence"/>
</dbReference>
<reference evidence="1 2" key="1">
    <citation type="submission" date="2024-01" db="EMBL/GenBank/DDBJ databases">
        <title>novel species in genus Adlercreutzia.</title>
        <authorList>
            <person name="Liu X."/>
        </authorList>
    </citation>
    <scope>NUCLEOTIDE SEQUENCE [LARGE SCALE GENOMIC DNA]</scope>
    <source>
        <strain evidence="1 2">R22</strain>
    </source>
</reference>
<dbReference type="EMBL" id="JAYMFH010000003">
    <property type="protein sequence ID" value="MEC4294378.1"/>
    <property type="molecule type" value="Genomic_DNA"/>
</dbReference>
<proteinExistence type="predicted"/>
<evidence type="ECO:0000313" key="2">
    <source>
        <dbReference type="Proteomes" id="UP001343724"/>
    </source>
</evidence>
<dbReference type="Gene3D" id="3.40.50.10400">
    <property type="entry name" value="Hypothetical protein PA1492"/>
    <property type="match status" value="1"/>
</dbReference>
<comment type="caution">
    <text evidence="1">The sequence shown here is derived from an EMBL/GenBank/DDBJ whole genome shotgun (WGS) entry which is preliminary data.</text>
</comment>
<protein>
    <submittedName>
        <fullName evidence="1">DUF4406 domain-containing protein</fullName>
    </submittedName>
</protein>